<sequence>MERNLDVCDKMTIVQTRRGWCQELMGCQARTEFKYYNSSDVHFASSLDDSSCLCRLCCAPSYPFKSTVVEEGTNEEILTMTRPFKCPVGAMKCCCYQELTITPPPDASSSSPPPIGRIVEQCWFCVPRFLVLDGSGREVYKLHQPTCLGGLCVDCCAAGNPCGRGCCKVPFAVFDAGETGTDGRGSKEREKGKILKKPRSLASELFTDADVFEVDMPKGATTEEKAMLIGATAFLNANFFEGGGS</sequence>
<dbReference type="PANTHER" id="PTHR23248">
    <property type="entry name" value="PHOSPHOLIPID SCRAMBLASE-RELATED"/>
    <property type="match status" value="1"/>
</dbReference>
<dbReference type="Proteomes" id="UP001165065">
    <property type="component" value="Unassembled WGS sequence"/>
</dbReference>
<protein>
    <recommendedName>
        <fullName evidence="2">Phospholipid scramblase</fullName>
    </recommendedName>
</protein>
<evidence type="ECO:0000313" key="4">
    <source>
        <dbReference type="Proteomes" id="UP001165065"/>
    </source>
</evidence>
<dbReference type="GO" id="GO:0017128">
    <property type="term" value="F:phospholipid scramblase activity"/>
    <property type="evidence" value="ECO:0007669"/>
    <property type="project" value="InterPro"/>
</dbReference>
<name>A0A9W7GFI3_9STRA</name>
<evidence type="ECO:0000256" key="1">
    <source>
        <dbReference type="ARBA" id="ARBA00005350"/>
    </source>
</evidence>
<keyword evidence="4" id="KW-1185">Reference proteome</keyword>
<evidence type="ECO:0000256" key="2">
    <source>
        <dbReference type="RuleBase" id="RU363116"/>
    </source>
</evidence>
<comment type="similarity">
    <text evidence="1 2">Belongs to the phospholipid scramblase family.</text>
</comment>
<dbReference type="InterPro" id="IPR005552">
    <property type="entry name" value="Scramblase"/>
</dbReference>
<dbReference type="EMBL" id="BRYA01000176">
    <property type="protein sequence ID" value="GMI42608.1"/>
    <property type="molecule type" value="Genomic_DNA"/>
</dbReference>
<gene>
    <name evidence="3" type="ORF">TrCOL_g4586</name>
</gene>
<dbReference type="AlphaFoldDB" id="A0A9W7GFI3"/>
<proteinExistence type="inferred from homology"/>
<dbReference type="PANTHER" id="PTHR23248:SF9">
    <property type="entry name" value="PHOSPHOLIPID SCRAMBLASE"/>
    <property type="match status" value="1"/>
</dbReference>
<dbReference type="OrthoDB" id="191150at2759"/>
<comment type="caution">
    <text evidence="3">The sequence shown here is derived from an EMBL/GenBank/DDBJ whole genome shotgun (WGS) entry which is preliminary data.</text>
</comment>
<evidence type="ECO:0000313" key="3">
    <source>
        <dbReference type="EMBL" id="GMI42608.1"/>
    </source>
</evidence>
<reference evidence="4" key="1">
    <citation type="journal article" date="2023" name="Commun. Biol.">
        <title>Genome analysis of Parmales, the sister group of diatoms, reveals the evolutionary specialization of diatoms from phago-mixotrophs to photoautotrophs.</title>
        <authorList>
            <person name="Ban H."/>
            <person name="Sato S."/>
            <person name="Yoshikawa S."/>
            <person name="Yamada K."/>
            <person name="Nakamura Y."/>
            <person name="Ichinomiya M."/>
            <person name="Sato N."/>
            <person name="Blanc-Mathieu R."/>
            <person name="Endo H."/>
            <person name="Kuwata A."/>
            <person name="Ogata H."/>
        </authorList>
    </citation>
    <scope>NUCLEOTIDE SEQUENCE [LARGE SCALE GENOMIC DNA]</scope>
</reference>
<organism evidence="3 4">
    <name type="scientific">Triparma columacea</name>
    <dbReference type="NCBI Taxonomy" id="722753"/>
    <lineage>
        <taxon>Eukaryota</taxon>
        <taxon>Sar</taxon>
        <taxon>Stramenopiles</taxon>
        <taxon>Ochrophyta</taxon>
        <taxon>Bolidophyceae</taxon>
        <taxon>Parmales</taxon>
        <taxon>Triparmaceae</taxon>
        <taxon>Triparma</taxon>
    </lineage>
</organism>
<dbReference type="Pfam" id="PF03803">
    <property type="entry name" value="Scramblase"/>
    <property type="match status" value="2"/>
</dbReference>
<dbReference type="GO" id="GO:0005886">
    <property type="term" value="C:plasma membrane"/>
    <property type="evidence" value="ECO:0007669"/>
    <property type="project" value="TreeGrafter"/>
</dbReference>
<accession>A0A9W7GFI3</accession>